<evidence type="ECO:0000313" key="7">
    <source>
        <dbReference type="Proteomes" id="UP000464495"/>
    </source>
</evidence>
<evidence type="ECO:0000256" key="4">
    <source>
        <dbReference type="ARBA" id="ARBA00023239"/>
    </source>
</evidence>
<dbReference type="Proteomes" id="UP000464495">
    <property type="component" value="Chromosome"/>
</dbReference>
<dbReference type="PANTHER" id="PTHR33337:SF40">
    <property type="entry name" value="CENP-V_GFA DOMAIN-CONTAINING PROTEIN-RELATED"/>
    <property type="match status" value="1"/>
</dbReference>
<dbReference type="Pfam" id="PF04828">
    <property type="entry name" value="GFA"/>
    <property type="match status" value="1"/>
</dbReference>
<dbReference type="GO" id="GO:0046872">
    <property type="term" value="F:metal ion binding"/>
    <property type="evidence" value="ECO:0007669"/>
    <property type="project" value="UniProtKB-KW"/>
</dbReference>
<dbReference type="InterPro" id="IPR006913">
    <property type="entry name" value="CENP-V/GFA"/>
</dbReference>
<keyword evidence="2" id="KW-0479">Metal-binding</keyword>
<dbReference type="SUPFAM" id="SSF51316">
    <property type="entry name" value="Mss4-like"/>
    <property type="match status" value="1"/>
</dbReference>
<comment type="similarity">
    <text evidence="1">Belongs to the Gfa family.</text>
</comment>
<gene>
    <name evidence="6" type="ORF">GO499_11365</name>
</gene>
<evidence type="ECO:0000256" key="2">
    <source>
        <dbReference type="ARBA" id="ARBA00022723"/>
    </source>
</evidence>
<keyword evidence="7" id="KW-1185">Reference proteome</keyword>
<organism evidence="6 7">
    <name type="scientific">Algicella marina</name>
    <dbReference type="NCBI Taxonomy" id="2683284"/>
    <lineage>
        <taxon>Bacteria</taxon>
        <taxon>Pseudomonadati</taxon>
        <taxon>Pseudomonadota</taxon>
        <taxon>Alphaproteobacteria</taxon>
        <taxon>Rhodobacterales</taxon>
        <taxon>Paracoccaceae</taxon>
        <taxon>Algicella</taxon>
    </lineage>
</organism>
<feature type="domain" description="CENP-V/GFA" evidence="5">
    <location>
        <begin position="3"/>
        <end position="114"/>
    </location>
</feature>
<dbReference type="EMBL" id="CP046620">
    <property type="protein sequence ID" value="QHQ35733.1"/>
    <property type="molecule type" value="Genomic_DNA"/>
</dbReference>
<accession>A0A6P1T249</accession>
<dbReference type="RefSeq" id="WP_161862293.1">
    <property type="nucleotide sequence ID" value="NZ_CP046620.1"/>
</dbReference>
<evidence type="ECO:0000313" key="6">
    <source>
        <dbReference type="EMBL" id="QHQ35733.1"/>
    </source>
</evidence>
<proteinExistence type="inferred from homology"/>
<keyword evidence="3" id="KW-0862">Zinc</keyword>
<name>A0A6P1T249_9RHOB</name>
<evidence type="ECO:0000256" key="3">
    <source>
        <dbReference type="ARBA" id="ARBA00022833"/>
    </source>
</evidence>
<dbReference type="AlphaFoldDB" id="A0A6P1T249"/>
<dbReference type="GO" id="GO:0016846">
    <property type="term" value="F:carbon-sulfur lyase activity"/>
    <property type="evidence" value="ECO:0007669"/>
    <property type="project" value="InterPro"/>
</dbReference>
<dbReference type="InterPro" id="IPR011057">
    <property type="entry name" value="Mss4-like_sf"/>
</dbReference>
<dbReference type="KEGG" id="amaq:GO499_11365"/>
<reference evidence="6 7" key="1">
    <citation type="submission" date="2019-12" db="EMBL/GenBank/DDBJ databases">
        <title>Complete genome sequence of Algicella marina strain 9Alg 56(T) isolated from the red alga Tichocarpus crinitus.</title>
        <authorList>
            <person name="Kim S.-G."/>
            <person name="Nedashkovskaya O.I."/>
        </authorList>
    </citation>
    <scope>NUCLEOTIDE SEQUENCE [LARGE SCALE GENOMIC DNA]</scope>
    <source>
        <strain evidence="6 7">9Alg 56</strain>
    </source>
</reference>
<evidence type="ECO:0000259" key="5">
    <source>
        <dbReference type="PROSITE" id="PS51891"/>
    </source>
</evidence>
<sequence>MTHRGSCLCGAVTYVAEGPLRPVVACHCVQCRKTSGHYVAATAAARESVAIFGPVAWYKSSETARRGFCPACGSSLFWDGPGSHLSIHAGTLDGETGLQMIGHIFAATKGDYFELGDDLPVAEADDPALTTQVLDG</sequence>
<dbReference type="PROSITE" id="PS51891">
    <property type="entry name" value="CENP_V_GFA"/>
    <property type="match status" value="1"/>
</dbReference>
<dbReference type="Gene3D" id="3.90.1590.10">
    <property type="entry name" value="glutathione-dependent formaldehyde- activating enzyme (gfa)"/>
    <property type="match status" value="1"/>
</dbReference>
<keyword evidence="4" id="KW-0456">Lyase</keyword>
<dbReference type="PANTHER" id="PTHR33337">
    <property type="entry name" value="GFA DOMAIN-CONTAINING PROTEIN"/>
    <property type="match status" value="1"/>
</dbReference>
<protein>
    <submittedName>
        <fullName evidence="6">GFA family protein</fullName>
    </submittedName>
</protein>
<evidence type="ECO:0000256" key="1">
    <source>
        <dbReference type="ARBA" id="ARBA00005495"/>
    </source>
</evidence>